<sequence>MSKKIFILLPDGIGLRNFAYSDFYQIGKQEGFEVTFWNNTPFDLSALGFDEIKIHGAKAHPLTEIFKNARKQIELNLNIKKSGDAVYDTYRFPFSYKNLKTSIKNIATQVITAVCNSEQGLRNVRKVIEKKERKTAFYRRSIETLKSKKPAMVFCTNQRPLLAIAPLLAAKDLGIPTATFIFSWDNLPKATMVVETDYYFVWSEHMKRELLDYYPYILEKQIVVSGTPQFEAHFKKETLFSKEEFFEKYHLDVKTKYICYSGDDVTTSPDDPQYLADTAKAIRELNENGERLGIIFRRCPVDFSGRFNEVIQQNSDVIVAIDPLWKKIGEGWNTILPTAEDVVLQQNIIQHTEMVVNLGSSMVFDYVAHQKPCAFINYDAAQQKLPGWSVKKIYNYIHFRSMPHCKAVVWLHSPEEIAEKIKNILQNSETTVKHAQNWFEVIAGPRPMTASREIWNGIAMVIEQQQV</sequence>
<gene>
    <name evidence="1" type="ORF">GV828_06460</name>
</gene>
<dbReference type="RefSeq" id="WP_166536669.1">
    <property type="nucleotide sequence ID" value="NZ_JAABLM010000006.1"/>
</dbReference>
<dbReference type="EMBL" id="JAABLM010000006">
    <property type="protein sequence ID" value="NBL64841.1"/>
    <property type="molecule type" value="Genomic_DNA"/>
</dbReference>
<organism evidence="1 2">
    <name type="scientific">Flavobacterium ichthyis</name>
    <dbReference type="NCBI Taxonomy" id="2698827"/>
    <lineage>
        <taxon>Bacteria</taxon>
        <taxon>Pseudomonadati</taxon>
        <taxon>Bacteroidota</taxon>
        <taxon>Flavobacteriia</taxon>
        <taxon>Flavobacteriales</taxon>
        <taxon>Flavobacteriaceae</taxon>
        <taxon>Flavobacterium</taxon>
    </lineage>
</organism>
<evidence type="ECO:0000313" key="1">
    <source>
        <dbReference type="EMBL" id="NBL64841.1"/>
    </source>
</evidence>
<name>A0ABW9Z9K3_9FLAO</name>
<proteinExistence type="predicted"/>
<keyword evidence="2" id="KW-1185">Reference proteome</keyword>
<accession>A0ABW9Z9K3</accession>
<dbReference type="SUPFAM" id="SSF53756">
    <property type="entry name" value="UDP-Glycosyltransferase/glycogen phosphorylase"/>
    <property type="match status" value="1"/>
</dbReference>
<comment type="caution">
    <text evidence="1">The sequence shown here is derived from an EMBL/GenBank/DDBJ whole genome shotgun (WGS) entry which is preliminary data.</text>
</comment>
<dbReference type="InterPro" id="IPR043148">
    <property type="entry name" value="TagF_C"/>
</dbReference>
<dbReference type="Gene3D" id="3.40.50.12580">
    <property type="match status" value="1"/>
</dbReference>
<reference evidence="2" key="1">
    <citation type="submission" date="2020-01" db="EMBL/GenBank/DDBJ databases">
        <title>Sphingomonas sp. strain CSW-10.</title>
        <authorList>
            <person name="Chen W.-M."/>
        </authorList>
    </citation>
    <scope>NUCLEOTIDE SEQUENCE [LARGE SCALE GENOMIC DNA]</scope>
    <source>
        <strain evidence="2">NST-5</strain>
    </source>
</reference>
<evidence type="ECO:0000313" key="2">
    <source>
        <dbReference type="Proteomes" id="UP000798602"/>
    </source>
</evidence>
<protein>
    <submittedName>
        <fullName evidence="1">UDP-glycosyltransferase</fullName>
    </submittedName>
</protein>
<dbReference type="Proteomes" id="UP000798602">
    <property type="component" value="Unassembled WGS sequence"/>
</dbReference>